<gene>
    <name evidence="2" type="ORF">HNP46_005754</name>
</gene>
<evidence type="ECO:0000313" key="2">
    <source>
        <dbReference type="EMBL" id="MBB4866847.1"/>
    </source>
</evidence>
<sequence length="203" mass="22828">MSQEDTNNPSAIVVERPYRLTSRYSLTSLAIYMVIFVAVACLGFGLRKVDPDYFFMEENPTYTAALFKVMETKELDGYSRISVKQSLFKSEYGATMESADGSFYAALASDSAYERAGLEKYCRRGCPEFVLRKNADDKWVVLTPSAVLSYPYNPLNVLAIAQKVREAILVPLSWKIDQSQADVEKRKAEMGIPVKKGEFTPKP</sequence>
<dbReference type="EMBL" id="JACHLI010000032">
    <property type="protein sequence ID" value="MBB4866847.1"/>
    <property type="molecule type" value="Genomic_DNA"/>
</dbReference>
<dbReference type="AlphaFoldDB" id="A0A7W7KQ02"/>
<keyword evidence="1" id="KW-0472">Membrane</keyword>
<protein>
    <submittedName>
        <fullName evidence="2">Uncharacterized protein</fullName>
    </submittedName>
</protein>
<name>A0A7W7KQ02_PSENT</name>
<evidence type="ECO:0000313" key="3">
    <source>
        <dbReference type="Proteomes" id="UP000566995"/>
    </source>
</evidence>
<feature type="transmembrane region" description="Helical" evidence="1">
    <location>
        <begin position="24"/>
        <end position="46"/>
    </location>
</feature>
<keyword evidence="1" id="KW-0812">Transmembrane</keyword>
<comment type="caution">
    <text evidence="2">The sequence shown here is derived from an EMBL/GenBank/DDBJ whole genome shotgun (WGS) entry which is preliminary data.</text>
</comment>
<accession>A0A7W7KQ02</accession>
<dbReference type="RefSeq" id="WP_184595753.1">
    <property type="nucleotide sequence ID" value="NZ_JACHLI010000032.1"/>
</dbReference>
<evidence type="ECO:0000256" key="1">
    <source>
        <dbReference type="SAM" id="Phobius"/>
    </source>
</evidence>
<organism evidence="2 3">
    <name type="scientific">Pseudomonas nitroreducens</name>
    <dbReference type="NCBI Taxonomy" id="46680"/>
    <lineage>
        <taxon>Bacteria</taxon>
        <taxon>Pseudomonadati</taxon>
        <taxon>Pseudomonadota</taxon>
        <taxon>Gammaproteobacteria</taxon>
        <taxon>Pseudomonadales</taxon>
        <taxon>Pseudomonadaceae</taxon>
        <taxon>Pseudomonas</taxon>
    </lineage>
</organism>
<dbReference type="Proteomes" id="UP000566995">
    <property type="component" value="Unassembled WGS sequence"/>
</dbReference>
<reference evidence="2 3" key="1">
    <citation type="submission" date="2020-08" db="EMBL/GenBank/DDBJ databases">
        <title>Functional genomics of gut bacteria from endangered species of beetles.</title>
        <authorList>
            <person name="Carlos-Shanley C."/>
        </authorList>
    </citation>
    <scope>NUCLEOTIDE SEQUENCE [LARGE SCALE GENOMIC DNA]</scope>
    <source>
        <strain evidence="2 3">S00179</strain>
    </source>
</reference>
<keyword evidence="1" id="KW-1133">Transmembrane helix</keyword>
<proteinExistence type="predicted"/>